<protein>
    <recommendedName>
        <fullName evidence="3">DUF2917 domain-containing protein</fullName>
    </recommendedName>
</protein>
<dbReference type="Proteomes" id="UP000494115">
    <property type="component" value="Unassembled WGS sequence"/>
</dbReference>
<dbReference type="RefSeq" id="WP_246257334.1">
    <property type="nucleotide sequence ID" value="NZ_CADIKM010000010.1"/>
</dbReference>
<gene>
    <name evidence="1" type="ORF">LMG28138_02670</name>
</gene>
<evidence type="ECO:0000313" key="1">
    <source>
        <dbReference type="EMBL" id="CAB3788743.1"/>
    </source>
</evidence>
<dbReference type="AlphaFoldDB" id="A0A6S7B5U0"/>
<reference evidence="1 2" key="1">
    <citation type="submission" date="2020-04" db="EMBL/GenBank/DDBJ databases">
        <authorList>
            <person name="De Canck E."/>
        </authorList>
    </citation>
    <scope>NUCLEOTIDE SEQUENCE [LARGE SCALE GENOMIC DNA]</scope>
    <source>
        <strain evidence="1 2">LMG 28138</strain>
    </source>
</reference>
<sequence length="112" mass="12441">MNEIYSTVAFELAAGERIGIQVRRGEALRVCGERLWVTRSNDQADYFLHDGDTLALRPSETLWLSVDGPRPARLMVTLKGGMRGRLADWVGDWLAYAQAVVFSGSKLGMRIG</sequence>
<organism evidence="1 2">
    <name type="scientific">Pararobbsia alpina</name>
    <dbReference type="NCBI Taxonomy" id="621374"/>
    <lineage>
        <taxon>Bacteria</taxon>
        <taxon>Pseudomonadati</taxon>
        <taxon>Pseudomonadota</taxon>
        <taxon>Betaproteobacteria</taxon>
        <taxon>Burkholderiales</taxon>
        <taxon>Burkholderiaceae</taxon>
        <taxon>Pararobbsia</taxon>
    </lineage>
</organism>
<proteinExistence type="predicted"/>
<accession>A0A6S7B5U0</accession>
<dbReference type="InterPro" id="IPR021317">
    <property type="entry name" value="DUF2917"/>
</dbReference>
<evidence type="ECO:0000313" key="2">
    <source>
        <dbReference type="Proteomes" id="UP000494115"/>
    </source>
</evidence>
<keyword evidence="2" id="KW-1185">Reference proteome</keyword>
<dbReference type="Pfam" id="PF11142">
    <property type="entry name" value="DUF2917"/>
    <property type="match status" value="1"/>
</dbReference>
<name>A0A6S7B5U0_9BURK</name>
<dbReference type="EMBL" id="CADIKM010000010">
    <property type="protein sequence ID" value="CAB3788743.1"/>
    <property type="molecule type" value="Genomic_DNA"/>
</dbReference>
<evidence type="ECO:0008006" key="3">
    <source>
        <dbReference type="Google" id="ProtNLM"/>
    </source>
</evidence>